<evidence type="ECO:0000313" key="1">
    <source>
        <dbReference type="EMBL" id="OGM91664.1"/>
    </source>
</evidence>
<accession>A0A1F8DSU3</accession>
<dbReference type="STRING" id="1802557.A3A20_01870"/>
<dbReference type="Gene3D" id="3.30.160.100">
    <property type="entry name" value="Ribosome hibernation promotion factor-like"/>
    <property type="match status" value="1"/>
</dbReference>
<gene>
    <name evidence="1" type="ORF">A3A20_01870</name>
</gene>
<dbReference type="InterPro" id="IPR036567">
    <property type="entry name" value="RHF-like"/>
</dbReference>
<reference evidence="1 2" key="1">
    <citation type="journal article" date="2016" name="Nat. Commun.">
        <title>Thousands of microbial genomes shed light on interconnected biogeochemical processes in an aquifer system.</title>
        <authorList>
            <person name="Anantharaman K."/>
            <person name="Brown C.T."/>
            <person name="Hug L.A."/>
            <person name="Sharon I."/>
            <person name="Castelle C.J."/>
            <person name="Probst A.J."/>
            <person name="Thomas B.C."/>
            <person name="Singh A."/>
            <person name="Wilkins M.J."/>
            <person name="Karaoz U."/>
            <person name="Brodie E.L."/>
            <person name="Williams K.H."/>
            <person name="Hubbard S.S."/>
            <person name="Banfield J.F."/>
        </authorList>
    </citation>
    <scope>NUCLEOTIDE SEQUENCE [LARGE SCALE GENOMIC DNA]</scope>
</reference>
<evidence type="ECO:0000313" key="2">
    <source>
        <dbReference type="Proteomes" id="UP000178946"/>
    </source>
</evidence>
<proteinExistence type="predicted"/>
<dbReference type="AlphaFoldDB" id="A0A1F8DSU3"/>
<dbReference type="SUPFAM" id="SSF69754">
    <property type="entry name" value="Ribosome binding protein Y (YfiA homologue)"/>
    <property type="match status" value="1"/>
</dbReference>
<dbReference type="EMBL" id="MGIR01000001">
    <property type="protein sequence ID" value="OGM91664.1"/>
    <property type="molecule type" value="Genomic_DNA"/>
</dbReference>
<dbReference type="InterPro" id="IPR003489">
    <property type="entry name" value="RHF/RaiA"/>
</dbReference>
<protein>
    <submittedName>
        <fullName evidence="1">Ribosomal subunit interface protein</fullName>
    </submittedName>
</protein>
<dbReference type="Pfam" id="PF02482">
    <property type="entry name" value="Ribosomal_S30AE"/>
    <property type="match status" value="1"/>
</dbReference>
<dbReference type="Proteomes" id="UP000178946">
    <property type="component" value="Unassembled WGS sequence"/>
</dbReference>
<sequence>MRITIKATKLELTPAVSAYIEQKIGLLVKFIQDLDKEGAVECRIEIARITKHHNKGPVYKAEANLRLPGKLLRAEHIDWNIRRCVDEIKDELQCQIKKYKALTNRR</sequence>
<dbReference type="NCBIfam" id="TIGR00741">
    <property type="entry name" value="yfiA"/>
    <property type="match status" value="1"/>
</dbReference>
<name>A0A1F8DSU3_9BACT</name>
<organism evidence="1 2">
    <name type="scientific">Candidatus Wolfebacteria bacterium RIFCSPLOWO2_01_FULL_45_19</name>
    <dbReference type="NCBI Taxonomy" id="1802557"/>
    <lineage>
        <taxon>Bacteria</taxon>
        <taxon>Candidatus Wolfeibacteriota</taxon>
    </lineage>
</organism>
<comment type="caution">
    <text evidence="1">The sequence shown here is derived from an EMBL/GenBank/DDBJ whole genome shotgun (WGS) entry which is preliminary data.</text>
</comment>